<feature type="chain" id="PRO_5045668153" evidence="3">
    <location>
        <begin position="21"/>
        <end position="700"/>
    </location>
</feature>
<keyword evidence="5" id="KW-1185">Reference proteome</keyword>
<sequence>MKRLLAFVIPLVLTGAPAFAATPPPHPGTRTTHTGHAAAPERASRARQPAGKLPVNVVLDSVTPSYLQQSSETLRLKGQVQNQSDNAYQRLTLRLVYSTQRVGSRGALQAYADGKTADPSLLGKAQVVSAAAQPGGHQPWALALPVSRMHLPGFGVYPIAVEAVNSVNQVVGRQRTLITYFPKYTFGAKTRVSWVWPVIDQPHRADDSTFVDDRLERALGAGGRLNDLVTAAASPSYKAVSWLVDPALVDDVAQLANKDGYSLKDAHKPKSATAQAWLQTLRNSLAGKNVIATPYADPDVMALSRAGLGQHVKTAVDAVPSALGRANMPLENTTVAVPPDGAADQRTLNDLVKAGAGTILLNSTVLPNLQAQSYTANPQTTKKINGKNVRLIAYDDTISKVLAAETDEPGGALLAEQRFLAETAMITSELPANPRTVVIVPPRRWSPGATFAKDLLKFSAHAPWMRMAPLGAVAKQRKSEPRTFVPPKSQNGLSKRYLKPVKDLSLEAWRFTTVFQPPASGFTLGVARAESSAWADQTRSGLRLRQTLESRLRAAQDKIKVLNDHFDLAGKSGQVPITVSNGLEHGTVKIKLRAVSQNDTRLHVEGPGEKQSEITLEAGHKETVNLYMKAAANGPAYVYLDLLGPDDKPFTTTRVLTVRATAYGRTALLITGISLAVVCVGVGYRVIRRRGDEAEDTTGG</sequence>
<feature type="region of interest" description="Disordered" evidence="1">
    <location>
        <begin position="18"/>
        <end position="49"/>
    </location>
</feature>
<evidence type="ECO:0000313" key="5">
    <source>
        <dbReference type="Proteomes" id="UP001500212"/>
    </source>
</evidence>
<organism evidence="4 5">
    <name type="scientific">Actinoallomurus liliacearum</name>
    <dbReference type="NCBI Taxonomy" id="1080073"/>
    <lineage>
        <taxon>Bacteria</taxon>
        <taxon>Bacillati</taxon>
        <taxon>Actinomycetota</taxon>
        <taxon>Actinomycetes</taxon>
        <taxon>Streptosporangiales</taxon>
        <taxon>Thermomonosporaceae</taxon>
        <taxon>Actinoallomurus</taxon>
    </lineage>
</organism>
<keyword evidence="3" id="KW-0732">Signal</keyword>
<dbReference type="InterPro" id="IPR046112">
    <property type="entry name" value="DUF6049"/>
</dbReference>
<protein>
    <submittedName>
        <fullName evidence="4">DUF6049 family protein</fullName>
    </submittedName>
</protein>
<comment type="caution">
    <text evidence="4">The sequence shown here is derived from an EMBL/GenBank/DDBJ whole genome shotgun (WGS) entry which is preliminary data.</text>
</comment>
<proteinExistence type="predicted"/>
<keyword evidence="2" id="KW-1133">Transmembrane helix</keyword>
<dbReference type="EMBL" id="BAABHJ010000040">
    <property type="protein sequence ID" value="GAA4618056.1"/>
    <property type="molecule type" value="Genomic_DNA"/>
</dbReference>
<feature type="compositionally biased region" description="Low complexity" evidence="1">
    <location>
        <begin position="28"/>
        <end position="40"/>
    </location>
</feature>
<dbReference type="RefSeq" id="WP_345366269.1">
    <property type="nucleotide sequence ID" value="NZ_BAABHJ010000040.1"/>
</dbReference>
<accession>A0ABP8TW98</accession>
<keyword evidence="2" id="KW-0472">Membrane</keyword>
<gene>
    <name evidence="4" type="ORF">GCM10023195_80910</name>
</gene>
<evidence type="ECO:0000256" key="1">
    <source>
        <dbReference type="SAM" id="MobiDB-lite"/>
    </source>
</evidence>
<keyword evidence="2" id="KW-0812">Transmembrane</keyword>
<evidence type="ECO:0000256" key="3">
    <source>
        <dbReference type="SAM" id="SignalP"/>
    </source>
</evidence>
<evidence type="ECO:0000313" key="4">
    <source>
        <dbReference type="EMBL" id="GAA4618056.1"/>
    </source>
</evidence>
<evidence type="ECO:0000256" key="2">
    <source>
        <dbReference type="SAM" id="Phobius"/>
    </source>
</evidence>
<dbReference type="Proteomes" id="UP001500212">
    <property type="component" value="Unassembled WGS sequence"/>
</dbReference>
<dbReference type="Pfam" id="PF19516">
    <property type="entry name" value="DUF6049"/>
    <property type="match status" value="1"/>
</dbReference>
<feature type="transmembrane region" description="Helical" evidence="2">
    <location>
        <begin position="662"/>
        <end position="684"/>
    </location>
</feature>
<feature type="signal peptide" evidence="3">
    <location>
        <begin position="1"/>
        <end position="20"/>
    </location>
</feature>
<name>A0ABP8TW98_9ACTN</name>
<reference evidence="5" key="1">
    <citation type="journal article" date="2019" name="Int. J. Syst. Evol. Microbiol.">
        <title>The Global Catalogue of Microorganisms (GCM) 10K type strain sequencing project: providing services to taxonomists for standard genome sequencing and annotation.</title>
        <authorList>
            <consortium name="The Broad Institute Genomics Platform"/>
            <consortium name="The Broad Institute Genome Sequencing Center for Infectious Disease"/>
            <person name="Wu L."/>
            <person name="Ma J."/>
        </authorList>
    </citation>
    <scope>NUCLEOTIDE SEQUENCE [LARGE SCALE GENOMIC DNA]</scope>
    <source>
        <strain evidence="5">JCM 17938</strain>
    </source>
</reference>